<accession>A0A2T6C1M1</accession>
<dbReference type="Proteomes" id="UP000244090">
    <property type="component" value="Unassembled WGS sequence"/>
</dbReference>
<name>A0A2T6C1M1_9FLAO</name>
<evidence type="ECO:0000313" key="2">
    <source>
        <dbReference type="Proteomes" id="UP000244090"/>
    </source>
</evidence>
<dbReference type="AlphaFoldDB" id="A0A2T6C1M1"/>
<gene>
    <name evidence="1" type="ORF">C8N46_103321</name>
</gene>
<evidence type="ECO:0000313" key="1">
    <source>
        <dbReference type="EMBL" id="PTX62222.1"/>
    </source>
</evidence>
<protein>
    <recommendedName>
        <fullName evidence="3">Bacteriocin-like protein</fullName>
    </recommendedName>
</protein>
<proteinExistence type="predicted"/>
<dbReference type="RefSeq" id="WP_108114430.1">
    <property type="nucleotide sequence ID" value="NZ_QBKT01000003.1"/>
</dbReference>
<evidence type="ECO:0008006" key="3">
    <source>
        <dbReference type="Google" id="ProtNLM"/>
    </source>
</evidence>
<organism evidence="1 2">
    <name type="scientific">Kordia periserrulae</name>
    <dbReference type="NCBI Taxonomy" id="701523"/>
    <lineage>
        <taxon>Bacteria</taxon>
        <taxon>Pseudomonadati</taxon>
        <taxon>Bacteroidota</taxon>
        <taxon>Flavobacteriia</taxon>
        <taxon>Flavobacteriales</taxon>
        <taxon>Flavobacteriaceae</taxon>
        <taxon>Kordia</taxon>
    </lineage>
</organism>
<keyword evidence="2" id="KW-1185">Reference proteome</keyword>
<comment type="caution">
    <text evidence="1">The sequence shown here is derived from an EMBL/GenBank/DDBJ whole genome shotgun (WGS) entry which is preliminary data.</text>
</comment>
<dbReference type="OrthoDB" id="1163945at2"/>
<dbReference type="EMBL" id="QBKT01000003">
    <property type="protein sequence ID" value="PTX62222.1"/>
    <property type="molecule type" value="Genomic_DNA"/>
</dbReference>
<reference evidence="1 2" key="1">
    <citation type="submission" date="2018-04" db="EMBL/GenBank/DDBJ databases">
        <title>Genomic Encyclopedia of Archaeal and Bacterial Type Strains, Phase II (KMG-II): from individual species to whole genera.</title>
        <authorList>
            <person name="Goeker M."/>
        </authorList>
    </citation>
    <scope>NUCLEOTIDE SEQUENCE [LARGE SCALE GENOMIC DNA]</scope>
    <source>
        <strain evidence="1 2">DSM 25731</strain>
    </source>
</reference>
<sequence>MKKQISSIGKVLSKEEQRTINGGALVAEPFPFECPIVLLAAPPEGCYYVTVPTIPCPSYKLVCDDIFPYQA</sequence>